<reference evidence="1 2" key="1">
    <citation type="submission" date="2022-04" db="EMBL/GenBank/DDBJ databases">
        <title>Halobacillus sp. isolated from saltern.</title>
        <authorList>
            <person name="Won M."/>
            <person name="Lee C.-M."/>
            <person name="Woen H.-Y."/>
            <person name="Kwon S.-W."/>
        </authorList>
    </citation>
    <scope>NUCLEOTIDE SEQUENCE [LARGE SCALE GENOMIC DNA]</scope>
    <source>
        <strain evidence="1 2">SSBR10-3</strain>
    </source>
</reference>
<dbReference type="Proteomes" id="UP000831787">
    <property type="component" value="Chromosome"/>
</dbReference>
<gene>
    <name evidence="1" type="ORF">MUN89_18405</name>
</gene>
<dbReference type="PROSITE" id="PS51257">
    <property type="entry name" value="PROKAR_LIPOPROTEIN"/>
    <property type="match status" value="1"/>
</dbReference>
<protein>
    <recommendedName>
        <fullName evidence="3">Lipoprotein</fullName>
    </recommendedName>
</protein>
<dbReference type="RefSeq" id="WP_244709305.1">
    <property type="nucleotide sequence ID" value="NZ_CP095073.1"/>
</dbReference>
<proteinExistence type="predicted"/>
<dbReference type="EMBL" id="CP095073">
    <property type="protein sequence ID" value="UOQ43828.1"/>
    <property type="molecule type" value="Genomic_DNA"/>
</dbReference>
<name>A0ABY4EIF2_9BACI</name>
<evidence type="ECO:0000313" key="2">
    <source>
        <dbReference type="Proteomes" id="UP000831787"/>
    </source>
</evidence>
<keyword evidence="2" id="KW-1185">Reference proteome</keyword>
<sequence>MDRQHTRKTWQMLLTLYSVLALACLGFILPNNELAAGCSRNFVSIAAERFLFIYKR</sequence>
<evidence type="ECO:0000313" key="1">
    <source>
        <dbReference type="EMBL" id="UOQ43828.1"/>
    </source>
</evidence>
<evidence type="ECO:0008006" key="3">
    <source>
        <dbReference type="Google" id="ProtNLM"/>
    </source>
</evidence>
<organism evidence="1 2">
    <name type="scientific">Halobacillus salinarum</name>
    <dbReference type="NCBI Taxonomy" id="2932257"/>
    <lineage>
        <taxon>Bacteria</taxon>
        <taxon>Bacillati</taxon>
        <taxon>Bacillota</taxon>
        <taxon>Bacilli</taxon>
        <taxon>Bacillales</taxon>
        <taxon>Bacillaceae</taxon>
        <taxon>Halobacillus</taxon>
    </lineage>
</organism>
<accession>A0ABY4EIF2</accession>